<dbReference type="PANTHER" id="PTHR48464:SF1">
    <property type="entry name" value="MYB_SANT-LIKE DOMAIN-CONTAINING PROTEIN"/>
    <property type="match status" value="1"/>
</dbReference>
<sequence>MFFLDGRVLQLMGEYYEMLFLGNMDLGCQLMSKSSKRKWIMAEDAALISCMIDLRNMGSHNADTGFKSGYLPELEKMLFEKLPNSGIKARPHIESRLKTLKREWAIVYDMMLNTSGFGWDSTRKMVTAEDDVWEAYVASHKEAAPFRQRSFPHFEELSMIYAKDRATGKDVQSVKDILQELDIEDLTATAEEADANHSNPNESGNANTPTSGDVSRAHQPPTDATGSASAGKKRKKSEADFSTISHDVNTMASDMKEACIMLSKSVHSDVLQEKFLELPGALRSVEGLTSAQVRMAIQKFGMHPNYILFFFVLNQNTAWKWFRISLQITEAGQLGIFLRQSFLGPC</sequence>
<evidence type="ECO:0000259" key="2">
    <source>
        <dbReference type="Pfam" id="PF12776"/>
    </source>
</evidence>
<reference evidence="3" key="1">
    <citation type="journal article" date="2020" name="Plant Biotechnol. J.">
        <title>The pomegranate (Punica granatum L.) draft genome dissects genetic divergence between soft- and hard-seeded cultivars.</title>
        <authorList>
            <person name="Luo X."/>
            <person name="Li H."/>
            <person name="Wu Z."/>
            <person name="Yao W."/>
            <person name="Zhao P."/>
            <person name="Cao D."/>
            <person name="Yu H."/>
            <person name="Li K."/>
            <person name="Poudel K."/>
            <person name="Zhao D."/>
            <person name="Zhang F."/>
            <person name="Xia X."/>
            <person name="Chen L."/>
            <person name="Wang Q."/>
            <person name="Jing D."/>
            <person name="Cao S."/>
        </authorList>
    </citation>
    <scope>NUCLEOTIDE SEQUENCE [LARGE SCALE GENOMIC DNA]</scope>
</reference>
<proteinExistence type="predicted"/>
<name>A0A6P8D4P5_PUNGR</name>
<gene>
    <name evidence="4 5" type="primary">LOC116202076</name>
</gene>
<dbReference type="AlphaFoldDB" id="A0A6P8D4P5"/>
<dbReference type="PANTHER" id="PTHR48464">
    <property type="match status" value="1"/>
</dbReference>
<dbReference type="GeneID" id="116202076"/>
<evidence type="ECO:0000313" key="4">
    <source>
        <dbReference type="RefSeq" id="XP_031389449.1"/>
    </source>
</evidence>
<dbReference type="InterPro" id="IPR024752">
    <property type="entry name" value="Myb/SANT-like_dom"/>
</dbReference>
<organism evidence="3 4">
    <name type="scientific">Punica granatum</name>
    <name type="common">Pomegranate</name>
    <dbReference type="NCBI Taxonomy" id="22663"/>
    <lineage>
        <taxon>Eukaryota</taxon>
        <taxon>Viridiplantae</taxon>
        <taxon>Streptophyta</taxon>
        <taxon>Embryophyta</taxon>
        <taxon>Tracheophyta</taxon>
        <taxon>Spermatophyta</taxon>
        <taxon>Magnoliopsida</taxon>
        <taxon>eudicotyledons</taxon>
        <taxon>Gunneridae</taxon>
        <taxon>Pentapetalae</taxon>
        <taxon>rosids</taxon>
        <taxon>malvids</taxon>
        <taxon>Myrtales</taxon>
        <taxon>Lythraceae</taxon>
        <taxon>Punica</taxon>
    </lineage>
</organism>
<dbReference type="RefSeq" id="XP_031389450.1">
    <property type="nucleotide sequence ID" value="XM_031533590.1"/>
</dbReference>
<keyword evidence="3" id="KW-1185">Reference proteome</keyword>
<evidence type="ECO:0000313" key="3">
    <source>
        <dbReference type="Proteomes" id="UP000515151"/>
    </source>
</evidence>
<dbReference type="RefSeq" id="XP_031389449.1">
    <property type="nucleotide sequence ID" value="XM_031533589.1"/>
</dbReference>
<reference evidence="4 5" key="2">
    <citation type="submission" date="2025-04" db="UniProtKB">
        <authorList>
            <consortium name="RefSeq"/>
        </authorList>
    </citation>
    <scope>IDENTIFICATION</scope>
    <source>
        <tissue evidence="4 5">Leaf</tissue>
    </source>
</reference>
<evidence type="ECO:0000256" key="1">
    <source>
        <dbReference type="SAM" id="MobiDB-lite"/>
    </source>
</evidence>
<feature type="compositionally biased region" description="Polar residues" evidence="1">
    <location>
        <begin position="196"/>
        <end position="213"/>
    </location>
</feature>
<accession>A0A6P8D4P5</accession>
<evidence type="ECO:0000313" key="5">
    <source>
        <dbReference type="RefSeq" id="XP_031389450.1"/>
    </source>
</evidence>
<dbReference type="Pfam" id="PF12776">
    <property type="entry name" value="Myb_DNA-bind_3"/>
    <property type="match status" value="1"/>
</dbReference>
<feature type="region of interest" description="Disordered" evidence="1">
    <location>
        <begin position="193"/>
        <end position="241"/>
    </location>
</feature>
<dbReference type="OrthoDB" id="618098at2759"/>
<feature type="domain" description="Myb/SANT-like" evidence="2">
    <location>
        <begin position="38"/>
        <end position="136"/>
    </location>
</feature>
<protein>
    <submittedName>
        <fullName evidence="4 5">Uncharacterized protein LOC116202076 isoform X1</fullName>
    </submittedName>
</protein>
<dbReference type="Proteomes" id="UP000515151">
    <property type="component" value="Chromosome 3"/>
</dbReference>